<evidence type="ECO:0000256" key="9">
    <source>
        <dbReference type="ARBA" id="ARBA00049563"/>
    </source>
</evidence>
<keyword evidence="6 10" id="KW-0547">Nucleotide-binding</keyword>
<dbReference type="PANTHER" id="PTHR11088:SF60">
    <property type="entry name" value="TRNA DIMETHYLALLYLTRANSFERASE"/>
    <property type="match status" value="1"/>
</dbReference>
<dbReference type="AlphaFoldDB" id="K6V554"/>
<dbReference type="Pfam" id="PF01715">
    <property type="entry name" value="IPPT"/>
    <property type="match status" value="1"/>
</dbReference>
<dbReference type="OrthoDB" id="9776390at2"/>
<feature type="binding site" evidence="10">
    <location>
        <begin position="10"/>
        <end position="17"/>
    </location>
    <ligand>
        <name>ATP</name>
        <dbReference type="ChEBI" id="CHEBI:30616"/>
    </ligand>
</feature>
<organism evidence="14 15">
    <name type="scientific">Austwickia chelonae NBRC 105200</name>
    <dbReference type="NCBI Taxonomy" id="1184607"/>
    <lineage>
        <taxon>Bacteria</taxon>
        <taxon>Bacillati</taxon>
        <taxon>Actinomycetota</taxon>
        <taxon>Actinomycetes</taxon>
        <taxon>Micrococcales</taxon>
        <taxon>Dermatophilaceae</taxon>
        <taxon>Austwickia</taxon>
    </lineage>
</organism>
<feature type="site" description="Interaction with substrate tRNA" evidence="10">
    <location>
        <position position="122"/>
    </location>
</feature>
<evidence type="ECO:0000256" key="7">
    <source>
        <dbReference type="ARBA" id="ARBA00022840"/>
    </source>
</evidence>
<evidence type="ECO:0000256" key="10">
    <source>
        <dbReference type="HAMAP-Rule" id="MF_00185"/>
    </source>
</evidence>
<dbReference type="RefSeq" id="WP_006502090.1">
    <property type="nucleotide sequence ID" value="NZ_BAGZ01000005.1"/>
</dbReference>
<evidence type="ECO:0000256" key="2">
    <source>
        <dbReference type="ARBA" id="ARBA00003213"/>
    </source>
</evidence>
<keyword evidence="8 10" id="KW-0460">Magnesium</keyword>
<evidence type="ECO:0000256" key="1">
    <source>
        <dbReference type="ARBA" id="ARBA00001946"/>
    </source>
</evidence>
<dbReference type="FunFam" id="1.10.20.140:FF:000001">
    <property type="entry name" value="tRNA dimethylallyltransferase"/>
    <property type="match status" value="1"/>
</dbReference>
<dbReference type="GO" id="GO:0006400">
    <property type="term" value="P:tRNA modification"/>
    <property type="evidence" value="ECO:0007669"/>
    <property type="project" value="TreeGrafter"/>
</dbReference>
<evidence type="ECO:0000256" key="13">
    <source>
        <dbReference type="RuleBase" id="RU003785"/>
    </source>
</evidence>
<dbReference type="InterPro" id="IPR039657">
    <property type="entry name" value="Dimethylallyltransferase"/>
</dbReference>
<dbReference type="eggNOG" id="COG0324">
    <property type="taxonomic scope" value="Bacteria"/>
</dbReference>
<evidence type="ECO:0000256" key="8">
    <source>
        <dbReference type="ARBA" id="ARBA00022842"/>
    </source>
</evidence>
<protein>
    <recommendedName>
        <fullName evidence="10">tRNA dimethylallyltransferase</fullName>
        <ecNumber evidence="10">2.5.1.75</ecNumber>
    </recommendedName>
    <alternativeName>
        <fullName evidence="10">Dimethylallyl diphosphate:tRNA dimethylallyltransferase</fullName>
        <shortName evidence="10">DMAPP:tRNA dimethylallyltransferase</shortName>
        <shortName evidence="10">DMATase</shortName>
    </alternativeName>
    <alternativeName>
        <fullName evidence="10">Isopentenyl-diphosphate:tRNA isopentenyltransferase</fullName>
        <shortName evidence="10">IPP transferase</shortName>
        <shortName evidence="10">IPPT</shortName>
        <shortName evidence="10">IPTase</shortName>
    </alternativeName>
</protein>
<dbReference type="EC" id="2.5.1.75" evidence="10"/>
<dbReference type="GO" id="GO:0005524">
    <property type="term" value="F:ATP binding"/>
    <property type="evidence" value="ECO:0007669"/>
    <property type="project" value="UniProtKB-UniRule"/>
</dbReference>
<dbReference type="HAMAP" id="MF_00185">
    <property type="entry name" value="IPP_trans"/>
    <property type="match status" value="1"/>
</dbReference>
<comment type="subunit">
    <text evidence="10">Monomer.</text>
</comment>
<keyword evidence="7 10" id="KW-0067">ATP-binding</keyword>
<dbReference type="NCBIfam" id="TIGR00174">
    <property type="entry name" value="miaA"/>
    <property type="match status" value="1"/>
</dbReference>
<proteinExistence type="inferred from homology"/>
<evidence type="ECO:0000256" key="11">
    <source>
        <dbReference type="RuleBase" id="RU003783"/>
    </source>
</evidence>
<evidence type="ECO:0000256" key="6">
    <source>
        <dbReference type="ARBA" id="ARBA00022741"/>
    </source>
</evidence>
<dbReference type="EMBL" id="BAGZ01000005">
    <property type="protein sequence ID" value="GAB77338.1"/>
    <property type="molecule type" value="Genomic_DNA"/>
</dbReference>
<evidence type="ECO:0000256" key="12">
    <source>
        <dbReference type="RuleBase" id="RU003784"/>
    </source>
</evidence>
<evidence type="ECO:0000313" key="15">
    <source>
        <dbReference type="Proteomes" id="UP000008495"/>
    </source>
</evidence>
<keyword evidence="4 10" id="KW-0808">Transferase</keyword>
<gene>
    <name evidence="10 14" type="primary">miaA</name>
    <name evidence="14" type="ORF">AUCHE_05_02430</name>
</gene>
<evidence type="ECO:0000313" key="14">
    <source>
        <dbReference type="EMBL" id="GAB77338.1"/>
    </source>
</evidence>
<keyword evidence="15" id="KW-1185">Reference proteome</keyword>
<accession>K6V554</accession>
<sequence length="302" mass="33008">MSARVIAVVGATATGKSDLAVELALHLGGEVVNSDASQLYRGMDIGTAKLSPAARQGVRHHQIDVLDITQDASVAAYQAAARADVEDILGRGQLPVVCGGSGLYVRAALDVLEIPPTDAAVRAKWEEKLDREGVEAVFSELVKKDPVAAAKIDPRNGRRIVRALEVVEITGRPFSASMPRREYLLPTVQLGLRLPRPFLDERIERRTRKMWADGLLDEVADLERSGLSRTRTASRAVGYAQALAQIRGEFSEREAIEDTTRATRRLVRRQESWFGADPRIHWLDAGSDDLVGAAVETLEATR</sequence>
<evidence type="ECO:0000256" key="3">
    <source>
        <dbReference type="ARBA" id="ARBA00005842"/>
    </source>
</evidence>
<dbReference type="InterPro" id="IPR027417">
    <property type="entry name" value="P-loop_NTPase"/>
</dbReference>
<evidence type="ECO:0000256" key="5">
    <source>
        <dbReference type="ARBA" id="ARBA00022694"/>
    </source>
</evidence>
<keyword evidence="5 10" id="KW-0819">tRNA processing</keyword>
<comment type="catalytic activity">
    <reaction evidence="9 10 11">
        <text>adenosine(37) in tRNA + dimethylallyl diphosphate = N(6)-dimethylallyladenosine(37) in tRNA + diphosphate</text>
        <dbReference type="Rhea" id="RHEA:26482"/>
        <dbReference type="Rhea" id="RHEA-COMP:10162"/>
        <dbReference type="Rhea" id="RHEA-COMP:10375"/>
        <dbReference type="ChEBI" id="CHEBI:33019"/>
        <dbReference type="ChEBI" id="CHEBI:57623"/>
        <dbReference type="ChEBI" id="CHEBI:74411"/>
        <dbReference type="ChEBI" id="CHEBI:74415"/>
        <dbReference type="EC" id="2.5.1.75"/>
    </reaction>
</comment>
<dbReference type="Proteomes" id="UP000008495">
    <property type="component" value="Unassembled WGS sequence"/>
</dbReference>
<reference evidence="14 15" key="1">
    <citation type="submission" date="2012-08" db="EMBL/GenBank/DDBJ databases">
        <title>Whole genome shotgun sequence of Austwickia chelonae NBRC 105200.</title>
        <authorList>
            <person name="Yoshida I."/>
            <person name="Hosoyama A."/>
            <person name="Tsuchikane K."/>
            <person name="Katsumata H."/>
            <person name="Ando Y."/>
            <person name="Ohji S."/>
            <person name="Hamada M."/>
            <person name="Tamura T."/>
            <person name="Yamazoe A."/>
            <person name="Yamazaki S."/>
            <person name="Fujita N."/>
        </authorList>
    </citation>
    <scope>NUCLEOTIDE SEQUENCE [LARGE SCALE GENOMIC DNA]</scope>
    <source>
        <strain evidence="14 15">NBRC 105200</strain>
    </source>
</reference>
<dbReference type="Gene3D" id="1.10.20.140">
    <property type="match status" value="1"/>
</dbReference>
<dbReference type="PANTHER" id="PTHR11088">
    <property type="entry name" value="TRNA DIMETHYLALLYLTRANSFERASE"/>
    <property type="match status" value="1"/>
</dbReference>
<dbReference type="InterPro" id="IPR018022">
    <property type="entry name" value="IPT"/>
</dbReference>
<comment type="similarity">
    <text evidence="3 10 13">Belongs to the IPP transferase family.</text>
</comment>
<dbReference type="GO" id="GO:0052381">
    <property type="term" value="F:tRNA dimethylallyltransferase activity"/>
    <property type="evidence" value="ECO:0007669"/>
    <property type="project" value="UniProtKB-UniRule"/>
</dbReference>
<comment type="caution">
    <text evidence="14">The sequence shown here is derived from an EMBL/GenBank/DDBJ whole genome shotgun (WGS) entry which is preliminary data.</text>
</comment>
<feature type="binding site" evidence="10">
    <location>
        <begin position="12"/>
        <end position="17"/>
    </location>
    <ligand>
        <name>substrate</name>
    </ligand>
</feature>
<feature type="site" description="Interaction with substrate tRNA" evidence="10">
    <location>
        <position position="101"/>
    </location>
</feature>
<dbReference type="SUPFAM" id="SSF52540">
    <property type="entry name" value="P-loop containing nucleoside triphosphate hydrolases"/>
    <property type="match status" value="1"/>
</dbReference>
<name>K6V554_9MICO</name>
<comment type="caution">
    <text evidence="10">Lacks conserved residue(s) required for the propagation of feature annotation.</text>
</comment>
<comment type="cofactor">
    <cofactor evidence="1 10">
        <name>Mg(2+)</name>
        <dbReference type="ChEBI" id="CHEBI:18420"/>
    </cofactor>
</comment>
<dbReference type="Gene3D" id="3.40.50.300">
    <property type="entry name" value="P-loop containing nucleotide triphosphate hydrolases"/>
    <property type="match status" value="1"/>
</dbReference>
<comment type="function">
    <text evidence="2 10 12">Catalyzes the transfer of a dimethylallyl group onto the adenine at position 37 in tRNAs that read codons beginning with uridine, leading to the formation of N6-(dimethylallyl)adenosine (i(6)A).</text>
</comment>
<evidence type="ECO:0000256" key="4">
    <source>
        <dbReference type="ARBA" id="ARBA00022679"/>
    </source>
</evidence>
<dbReference type="STRING" id="100225.SAMN05421595_1166"/>